<proteinExistence type="predicted"/>
<dbReference type="RefSeq" id="WP_344316655.1">
    <property type="nucleotide sequence ID" value="NZ_BAAAIF010000018.1"/>
</dbReference>
<sequence>MQQRLDPQGRLMTTGLYTSYADLARHQIEGVDYQRTWRSSQCSSLLHLAIHGGGIEPGTSELSSAAAGTINDLYVLEALKPAGNGNLHITATRFDEPQALALVSAASHVISWHGAAGTDPATYVGGLDYALRDRIALALVQAGFTVQLAADDLDGNDPANIANRSSRNMGVQLELTTAQRQAFFAGGDLSRPNRVNTTAAFTTYVQAVQHAVTQALVTAGKGKAAELPVQFAPMLPAPGHVSSGPAAGRRR</sequence>
<keyword evidence="1" id="KW-0378">Hydrolase</keyword>
<gene>
    <name evidence="1" type="ORF">JBF12_00850</name>
</gene>
<evidence type="ECO:0000313" key="1">
    <source>
        <dbReference type="EMBL" id="MBI0311605.1"/>
    </source>
</evidence>
<organism evidence="1 2">
    <name type="scientific">Streptomyces javensis</name>
    <dbReference type="NCBI Taxonomy" id="114698"/>
    <lineage>
        <taxon>Bacteria</taxon>
        <taxon>Bacillati</taxon>
        <taxon>Actinomycetota</taxon>
        <taxon>Actinomycetes</taxon>
        <taxon>Kitasatosporales</taxon>
        <taxon>Streptomycetaceae</taxon>
        <taxon>Streptomyces</taxon>
        <taxon>Streptomyces violaceusniger group</taxon>
    </lineage>
</organism>
<dbReference type="Pfam" id="PF05908">
    <property type="entry name" value="Gamma_PGA_hydro"/>
    <property type="match status" value="1"/>
</dbReference>
<name>A0ABS0R3E7_9ACTN</name>
<protein>
    <submittedName>
        <fullName evidence="1">Poly-gamma-glutamate hydrolase family protein</fullName>
    </submittedName>
</protein>
<dbReference type="InterPro" id="IPR008585">
    <property type="entry name" value="Gamma_PGA_hydro"/>
</dbReference>
<reference evidence="1 2" key="1">
    <citation type="submission" date="2020-12" db="EMBL/GenBank/DDBJ databases">
        <authorList>
            <person name="Kusuma A.B."/>
            <person name="Nouioui I."/>
            <person name="Goodfellow M."/>
        </authorList>
    </citation>
    <scope>NUCLEOTIDE SEQUENCE [LARGE SCALE GENOMIC DNA]</scope>
    <source>
        <strain evidence="1 2">DSM 41764</strain>
    </source>
</reference>
<accession>A0ABS0R3E7</accession>
<dbReference type="EMBL" id="JAEEAQ010000005">
    <property type="protein sequence ID" value="MBI0311605.1"/>
    <property type="molecule type" value="Genomic_DNA"/>
</dbReference>
<dbReference type="InterPro" id="IPR038128">
    <property type="entry name" value="Gamma_PGA_hydro_sf"/>
</dbReference>
<evidence type="ECO:0000313" key="2">
    <source>
        <dbReference type="Proteomes" id="UP000638849"/>
    </source>
</evidence>
<dbReference type="Gene3D" id="3.40.630.100">
    <property type="entry name" value="Poly-gamma-glutamate hydrolase, zinc-binding motif"/>
    <property type="match status" value="1"/>
</dbReference>
<comment type="caution">
    <text evidence="1">The sequence shown here is derived from an EMBL/GenBank/DDBJ whole genome shotgun (WGS) entry which is preliminary data.</text>
</comment>
<dbReference type="GO" id="GO:0016787">
    <property type="term" value="F:hydrolase activity"/>
    <property type="evidence" value="ECO:0007669"/>
    <property type="project" value="UniProtKB-KW"/>
</dbReference>
<keyword evidence="2" id="KW-1185">Reference proteome</keyword>
<dbReference type="Proteomes" id="UP000638849">
    <property type="component" value="Unassembled WGS sequence"/>
</dbReference>